<feature type="compositionally biased region" description="Basic and acidic residues" evidence="1">
    <location>
        <begin position="138"/>
        <end position="179"/>
    </location>
</feature>
<evidence type="ECO:0000313" key="2">
    <source>
        <dbReference type="EMBL" id="GMR32142.1"/>
    </source>
</evidence>
<organism evidence="2 3">
    <name type="scientific">Pristionchus mayeri</name>
    <dbReference type="NCBI Taxonomy" id="1317129"/>
    <lineage>
        <taxon>Eukaryota</taxon>
        <taxon>Metazoa</taxon>
        <taxon>Ecdysozoa</taxon>
        <taxon>Nematoda</taxon>
        <taxon>Chromadorea</taxon>
        <taxon>Rhabditida</taxon>
        <taxon>Rhabditina</taxon>
        <taxon>Diplogasteromorpha</taxon>
        <taxon>Diplogasteroidea</taxon>
        <taxon>Neodiplogasteridae</taxon>
        <taxon>Pristionchus</taxon>
    </lineage>
</organism>
<protein>
    <submittedName>
        <fullName evidence="2">Uncharacterized protein</fullName>
    </submittedName>
</protein>
<proteinExistence type="predicted"/>
<comment type="caution">
    <text evidence="2">The sequence shown here is derived from an EMBL/GenBank/DDBJ whole genome shotgun (WGS) entry which is preliminary data.</text>
</comment>
<feature type="region of interest" description="Disordered" evidence="1">
    <location>
        <begin position="127"/>
        <end position="179"/>
    </location>
</feature>
<sequence length="179" mass="20633">MSGEEERGREGEGGGRVFFSSLVFSRSRRSFLSRSRSSHWSTHSRVGLSSTGRSTVFYSLHCRCHILMLNDSLLRSFHSGFQFLLLLRIRTWSADCLLHFIPHLRDFRKSSAFFNLSRGKSRKIRDQRSNLVVVEGSTEGHHNKHEDDSEDGHCGRDQGGEGRGRDQPYERRTRDMNES</sequence>
<dbReference type="EMBL" id="BTRK01000001">
    <property type="protein sequence ID" value="GMR32142.1"/>
    <property type="molecule type" value="Genomic_DNA"/>
</dbReference>
<keyword evidence="3" id="KW-1185">Reference proteome</keyword>
<gene>
    <name evidence="2" type="ORF">PMAYCL1PPCAC_02337</name>
</gene>
<reference evidence="3" key="1">
    <citation type="submission" date="2022-10" db="EMBL/GenBank/DDBJ databases">
        <title>Genome assembly of Pristionchus species.</title>
        <authorList>
            <person name="Yoshida K."/>
            <person name="Sommer R.J."/>
        </authorList>
    </citation>
    <scope>NUCLEOTIDE SEQUENCE [LARGE SCALE GENOMIC DNA]</scope>
    <source>
        <strain evidence="3">RS5460</strain>
    </source>
</reference>
<evidence type="ECO:0000313" key="3">
    <source>
        <dbReference type="Proteomes" id="UP001328107"/>
    </source>
</evidence>
<accession>A0AAN4Z6A7</accession>
<dbReference type="Proteomes" id="UP001328107">
    <property type="component" value="Unassembled WGS sequence"/>
</dbReference>
<dbReference type="AlphaFoldDB" id="A0AAN4Z6A7"/>
<evidence type="ECO:0000256" key="1">
    <source>
        <dbReference type="SAM" id="MobiDB-lite"/>
    </source>
</evidence>
<name>A0AAN4Z6A7_9BILA</name>